<dbReference type="Proteomes" id="UP000004982">
    <property type="component" value="Unassembled WGS sequence"/>
</dbReference>
<name>A0AA36UHU3_9NEIS</name>
<evidence type="ECO:0000313" key="1">
    <source>
        <dbReference type="EMBL" id="EGQ76191.1"/>
    </source>
</evidence>
<dbReference type="AlphaFoldDB" id="A0AA36UHU3"/>
<gene>
    <name evidence="1" type="ORF">HMPREF9418_2122</name>
</gene>
<proteinExistence type="predicted"/>
<comment type="caution">
    <text evidence="1">The sequence shown here is derived from an EMBL/GenBank/DDBJ whole genome shotgun (WGS) entry which is preliminary data.</text>
</comment>
<accession>A0AA36UHU3</accession>
<reference evidence="1 2" key="1">
    <citation type="submission" date="2011-05" db="EMBL/GenBank/DDBJ databases">
        <authorList>
            <person name="Muzny D."/>
            <person name="Qin X."/>
            <person name="Deng J."/>
            <person name="Jiang H."/>
            <person name="Liu Y."/>
            <person name="Qu J."/>
            <person name="Song X.-Z."/>
            <person name="Zhang L."/>
            <person name="Thornton R."/>
            <person name="Coyle M."/>
            <person name="Francisco L."/>
            <person name="Jackson L."/>
            <person name="Javaid M."/>
            <person name="Korchina V."/>
            <person name="Kovar C."/>
            <person name="Mata R."/>
            <person name="Mathew T."/>
            <person name="Ngo R."/>
            <person name="Nguyen L."/>
            <person name="Nguyen N."/>
            <person name="Okwuonu G."/>
            <person name="Ongeri F."/>
            <person name="Pham C."/>
            <person name="Simmons D."/>
            <person name="Wilczek-Boney K."/>
            <person name="Hale W."/>
            <person name="Jakkamsetti A."/>
            <person name="Pham P."/>
            <person name="Ruth R."/>
            <person name="San Lucas F."/>
            <person name="Warren J."/>
            <person name="Zhang J."/>
            <person name="Zhao Z."/>
            <person name="Zhou C."/>
            <person name="Zhu D."/>
            <person name="Lee S."/>
            <person name="Bess C."/>
            <person name="Blankenburg K."/>
            <person name="Forbes L."/>
            <person name="Fu Q."/>
            <person name="Gubbala S."/>
            <person name="Hirani K."/>
            <person name="Jayaseelan J.C."/>
            <person name="Lara F."/>
            <person name="Munidasa M."/>
            <person name="Palculict T."/>
            <person name="Patil S."/>
            <person name="Pu L.-L."/>
            <person name="Saada N."/>
            <person name="Tang L."/>
            <person name="Weissenberger G."/>
            <person name="Zhu Y."/>
            <person name="Hemphill L."/>
            <person name="Shang Y."/>
            <person name="Youmans B."/>
            <person name="Ayvaz T."/>
            <person name="Ross M."/>
            <person name="Santibanez J."/>
            <person name="Aqrawi P."/>
            <person name="Gross S."/>
            <person name="Joshi V."/>
            <person name="Fowler G."/>
            <person name="Nazareth L."/>
            <person name="Reid J."/>
            <person name="Worley K."/>
            <person name="Petrosino J."/>
            <person name="Highlander S."/>
            <person name="Gibbs R."/>
        </authorList>
    </citation>
    <scope>NUCLEOTIDE SEQUENCE [LARGE SCALE GENOMIC DNA]</scope>
    <source>
        <strain evidence="1 2">ATCC 33926</strain>
    </source>
</reference>
<protein>
    <submittedName>
        <fullName evidence="1">Uncharacterized protein</fullName>
    </submittedName>
</protein>
<evidence type="ECO:0000313" key="2">
    <source>
        <dbReference type="Proteomes" id="UP000004982"/>
    </source>
</evidence>
<sequence>MYVWILGKLGGFLLSSLSVQRFSADGHCLIKFALICAKKVV</sequence>
<organism evidence="1 2">
    <name type="scientific">Neisseria macacae ATCC 33926</name>
    <dbReference type="NCBI Taxonomy" id="997348"/>
    <lineage>
        <taxon>Bacteria</taxon>
        <taxon>Pseudomonadati</taxon>
        <taxon>Pseudomonadota</taxon>
        <taxon>Betaproteobacteria</taxon>
        <taxon>Neisseriales</taxon>
        <taxon>Neisseriaceae</taxon>
        <taxon>Neisseria</taxon>
    </lineage>
</organism>
<dbReference type="EMBL" id="AFQE01000103">
    <property type="protein sequence ID" value="EGQ76191.1"/>
    <property type="molecule type" value="Genomic_DNA"/>
</dbReference>